<dbReference type="AlphaFoldDB" id="A0A6P8B410"/>
<evidence type="ECO:0000313" key="2">
    <source>
        <dbReference type="RefSeq" id="XP_030981961.1"/>
    </source>
</evidence>
<dbReference type="GeneID" id="41960670"/>
<reference evidence="1 2" key="1">
    <citation type="journal article" date="2019" name="Mol. Biol. Evol.">
        <title>Blast fungal genomes show frequent chromosomal changes, gene gains and losses, and effector gene turnover.</title>
        <authorList>
            <person name="Gomez Luciano L.B."/>
            <person name="Jason Tsai I."/>
            <person name="Chuma I."/>
            <person name="Tosa Y."/>
            <person name="Chen Y.H."/>
            <person name="Li J.Y."/>
            <person name="Li M.Y."/>
            <person name="Jade Lu M.Y."/>
            <person name="Nakayashiki H."/>
            <person name="Li W.H."/>
        </authorList>
    </citation>
    <scope>NUCLEOTIDE SEQUENCE [LARGE SCALE GENOMIC DNA]</scope>
    <source>
        <strain evidence="1 2">NI907</strain>
    </source>
</reference>
<accession>A0A6P8B410</accession>
<keyword evidence="1" id="KW-1185">Reference proteome</keyword>
<dbReference type="RefSeq" id="XP_030981961.1">
    <property type="nucleotide sequence ID" value="XM_031125761.1"/>
</dbReference>
<gene>
    <name evidence="2" type="ORF">PgNI_05730</name>
</gene>
<reference evidence="2" key="3">
    <citation type="submission" date="2025-08" db="UniProtKB">
        <authorList>
            <consortium name="RefSeq"/>
        </authorList>
    </citation>
    <scope>IDENTIFICATION</scope>
    <source>
        <strain evidence="2">NI907</strain>
    </source>
</reference>
<sequence length="94" mass="10126">KESASPLTPPPRYFGAPTRCPREQGCANRIFSRTFGKKGMETIQKHAREIGPGALTSSSQKCGQGWGAYPCLSVTGPTGKTPFKHTEHQGQPDP</sequence>
<evidence type="ECO:0000313" key="1">
    <source>
        <dbReference type="Proteomes" id="UP000515153"/>
    </source>
</evidence>
<name>A0A6P8B410_PYRGI</name>
<feature type="non-terminal residue" evidence="2">
    <location>
        <position position="1"/>
    </location>
</feature>
<dbReference type="KEGG" id="pgri:PgNI_05730"/>
<proteinExistence type="predicted"/>
<reference evidence="2" key="2">
    <citation type="submission" date="2019-10" db="EMBL/GenBank/DDBJ databases">
        <authorList>
            <consortium name="NCBI Genome Project"/>
        </authorList>
    </citation>
    <scope>NUCLEOTIDE SEQUENCE</scope>
    <source>
        <strain evidence="2">NI907</strain>
    </source>
</reference>
<protein>
    <submittedName>
        <fullName evidence="2">Uncharacterized protein</fullName>
    </submittedName>
</protein>
<organism evidence="1 2">
    <name type="scientific">Pyricularia grisea</name>
    <name type="common">Crabgrass-specific blast fungus</name>
    <name type="synonym">Magnaporthe grisea</name>
    <dbReference type="NCBI Taxonomy" id="148305"/>
    <lineage>
        <taxon>Eukaryota</taxon>
        <taxon>Fungi</taxon>
        <taxon>Dikarya</taxon>
        <taxon>Ascomycota</taxon>
        <taxon>Pezizomycotina</taxon>
        <taxon>Sordariomycetes</taxon>
        <taxon>Sordariomycetidae</taxon>
        <taxon>Magnaporthales</taxon>
        <taxon>Pyriculariaceae</taxon>
        <taxon>Pyricularia</taxon>
    </lineage>
</organism>
<dbReference type="Proteomes" id="UP000515153">
    <property type="component" value="Chromosome I"/>
</dbReference>